<feature type="compositionally biased region" description="Polar residues" evidence="1">
    <location>
        <begin position="34"/>
        <end position="57"/>
    </location>
</feature>
<reference evidence="2 3" key="1">
    <citation type="journal article" date="2023" name="Sci. Data">
        <title>Genome assembly of the Korean intertidal mud-creeper Batillaria attramentaria.</title>
        <authorList>
            <person name="Patra A.K."/>
            <person name="Ho P.T."/>
            <person name="Jun S."/>
            <person name="Lee S.J."/>
            <person name="Kim Y."/>
            <person name="Won Y.J."/>
        </authorList>
    </citation>
    <scope>NUCLEOTIDE SEQUENCE [LARGE SCALE GENOMIC DNA]</scope>
    <source>
        <strain evidence="2">Wonlab-2016</strain>
    </source>
</reference>
<accession>A0ABD0KJT3</accession>
<gene>
    <name evidence="2" type="ORF">BaRGS_00021448</name>
</gene>
<proteinExistence type="predicted"/>
<keyword evidence="3" id="KW-1185">Reference proteome</keyword>
<protein>
    <submittedName>
        <fullName evidence="2">Uncharacterized protein</fullName>
    </submittedName>
</protein>
<dbReference type="EMBL" id="JACVVK020000166">
    <property type="protein sequence ID" value="KAK7487359.1"/>
    <property type="molecule type" value="Genomic_DNA"/>
</dbReference>
<feature type="compositionally biased region" description="Polar residues" evidence="1">
    <location>
        <begin position="1"/>
        <end position="21"/>
    </location>
</feature>
<evidence type="ECO:0000256" key="1">
    <source>
        <dbReference type="SAM" id="MobiDB-lite"/>
    </source>
</evidence>
<evidence type="ECO:0000313" key="2">
    <source>
        <dbReference type="EMBL" id="KAK7487359.1"/>
    </source>
</evidence>
<sequence>MQNRSQENWETPRTSRSSSIVEESAKRDGKVASASHSTPETNFQMNTQGTQGTLMNRSSMNIIRTPVNNSLINASAGSDKSVFSGGARPNFAPDRDRAAPVPDFK</sequence>
<evidence type="ECO:0000313" key="3">
    <source>
        <dbReference type="Proteomes" id="UP001519460"/>
    </source>
</evidence>
<feature type="region of interest" description="Disordered" evidence="1">
    <location>
        <begin position="1"/>
        <end position="57"/>
    </location>
</feature>
<organism evidence="2 3">
    <name type="scientific">Batillaria attramentaria</name>
    <dbReference type="NCBI Taxonomy" id="370345"/>
    <lineage>
        <taxon>Eukaryota</taxon>
        <taxon>Metazoa</taxon>
        <taxon>Spiralia</taxon>
        <taxon>Lophotrochozoa</taxon>
        <taxon>Mollusca</taxon>
        <taxon>Gastropoda</taxon>
        <taxon>Caenogastropoda</taxon>
        <taxon>Sorbeoconcha</taxon>
        <taxon>Cerithioidea</taxon>
        <taxon>Batillariidae</taxon>
        <taxon>Batillaria</taxon>
    </lineage>
</organism>
<name>A0ABD0KJT3_9CAEN</name>
<comment type="caution">
    <text evidence="2">The sequence shown here is derived from an EMBL/GenBank/DDBJ whole genome shotgun (WGS) entry which is preliminary data.</text>
</comment>
<dbReference type="AlphaFoldDB" id="A0ABD0KJT3"/>
<feature type="region of interest" description="Disordered" evidence="1">
    <location>
        <begin position="72"/>
        <end position="105"/>
    </location>
</feature>
<feature type="compositionally biased region" description="Basic and acidic residues" evidence="1">
    <location>
        <begin position="93"/>
        <end position="105"/>
    </location>
</feature>
<dbReference type="Proteomes" id="UP001519460">
    <property type="component" value="Unassembled WGS sequence"/>
</dbReference>